<comment type="function">
    <text evidence="17">The UvrABC repair system catalyzes the recognition and processing of DNA lesions. UvrA is an ATPase and a DNA-binding protein. A damage recognition complex composed of 2 UvrA and 2 UvrB subunits scans DNA for abnormalities. When the presence of a lesion has been verified by UvrB, the UvrA molecules dissociate.</text>
</comment>
<keyword evidence="19" id="KW-0378">Hydrolase</keyword>
<protein>
    <recommendedName>
        <fullName evidence="15 17">UvrABC system protein A</fullName>
        <shortName evidence="17">UvrA protein</shortName>
    </recommendedName>
    <alternativeName>
        <fullName evidence="16 17">Excinuclease ABC subunit A</fullName>
    </alternativeName>
</protein>
<keyword evidence="20" id="KW-1185">Reference proteome</keyword>
<evidence type="ECO:0000256" key="12">
    <source>
        <dbReference type="ARBA" id="ARBA00023125"/>
    </source>
</evidence>
<dbReference type="GO" id="GO:0016887">
    <property type="term" value="F:ATP hydrolysis activity"/>
    <property type="evidence" value="ECO:0007669"/>
    <property type="project" value="InterPro"/>
</dbReference>
<keyword evidence="17" id="KW-0742">SOS response</keyword>
<evidence type="ECO:0000256" key="10">
    <source>
        <dbReference type="ARBA" id="ARBA00022840"/>
    </source>
</evidence>
<dbReference type="FunFam" id="1.20.1580.10:FF:000002">
    <property type="entry name" value="UvrABC system protein A"/>
    <property type="match status" value="1"/>
</dbReference>
<dbReference type="GO" id="GO:0006289">
    <property type="term" value="P:nucleotide-excision repair"/>
    <property type="evidence" value="ECO:0007669"/>
    <property type="project" value="UniProtKB-UniRule"/>
</dbReference>
<dbReference type="InterPro" id="IPR017871">
    <property type="entry name" value="ABC_transporter-like_CS"/>
</dbReference>
<dbReference type="Pfam" id="PF17755">
    <property type="entry name" value="UvrA_DNA-bind"/>
    <property type="match status" value="1"/>
</dbReference>
<dbReference type="CDD" id="cd03271">
    <property type="entry name" value="ABC_UvrA_II"/>
    <property type="match status" value="1"/>
</dbReference>
<evidence type="ECO:0000256" key="3">
    <source>
        <dbReference type="ARBA" id="ARBA00022723"/>
    </source>
</evidence>
<evidence type="ECO:0000256" key="16">
    <source>
        <dbReference type="ARBA" id="ARBA00042156"/>
    </source>
</evidence>
<comment type="similarity">
    <text evidence="14 17">Belongs to the ABC transporter superfamily. UvrA family.</text>
</comment>
<evidence type="ECO:0000256" key="2">
    <source>
        <dbReference type="ARBA" id="ARBA00022490"/>
    </source>
</evidence>
<proteinExistence type="inferred from homology"/>
<feature type="zinc finger region" description="C4-type" evidence="17">
    <location>
        <begin position="761"/>
        <end position="787"/>
    </location>
</feature>
<comment type="subcellular location">
    <subcellularLocation>
        <location evidence="1 17">Cytoplasm</location>
    </subcellularLocation>
</comment>
<comment type="subunit">
    <text evidence="17">Forms a heterotetramer with UvrB during the search for lesions.</text>
</comment>
<keyword evidence="5 17" id="KW-0547">Nucleotide-binding</keyword>
<dbReference type="SUPFAM" id="SSF52540">
    <property type="entry name" value="P-loop containing nucleoside triphosphate hydrolases"/>
    <property type="match status" value="2"/>
</dbReference>
<dbReference type="InterPro" id="IPR004602">
    <property type="entry name" value="UvrA"/>
</dbReference>
<keyword evidence="4 17" id="KW-0677">Repeat</keyword>
<evidence type="ECO:0000256" key="9">
    <source>
        <dbReference type="ARBA" id="ARBA00022833"/>
    </source>
</evidence>
<dbReference type="NCBIfam" id="NF001503">
    <property type="entry name" value="PRK00349.1"/>
    <property type="match status" value="1"/>
</dbReference>
<dbReference type="PANTHER" id="PTHR43152:SF3">
    <property type="entry name" value="UVRABC SYSTEM PROTEIN A"/>
    <property type="match status" value="1"/>
</dbReference>
<evidence type="ECO:0000256" key="11">
    <source>
        <dbReference type="ARBA" id="ARBA00022881"/>
    </source>
</evidence>
<comment type="caution">
    <text evidence="17">Lacks conserved residue(s) required for the propagation of feature annotation.</text>
</comment>
<dbReference type="PROSITE" id="PS50893">
    <property type="entry name" value="ABC_TRANSPORTER_2"/>
    <property type="match status" value="1"/>
</dbReference>
<dbReference type="Gene3D" id="1.10.8.280">
    <property type="entry name" value="ABC transporter ATPase domain-like"/>
    <property type="match status" value="1"/>
</dbReference>
<dbReference type="GO" id="GO:0003677">
    <property type="term" value="F:DNA binding"/>
    <property type="evidence" value="ECO:0007669"/>
    <property type="project" value="UniProtKB-UniRule"/>
</dbReference>
<dbReference type="GO" id="GO:0008270">
    <property type="term" value="F:zinc ion binding"/>
    <property type="evidence" value="ECO:0007669"/>
    <property type="project" value="UniProtKB-UniRule"/>
</dbReference>
<dbReference type="NCBIfam" id="TIGR00630">
    <property type="entry name" value="uvra"/>
    <property type="match status" value="1"/>
</dbReference>
<evidence type="ECO:0000256" key="14">
    <source>
        <dbReference type="ARBA" id="ARBA00038000"/>
    </source>
</evidence>
<dbReference type="Pfam" id="PF17760">
    <property type="entry name" value="UvrA_inter"/>
    <property type="match status" value="1"/>
</dbReference>
<evidence type="ECO:0000256" key="15">
    <source>
        <dbReference type="ARBA" id="ARBA00039316"/>
    </source>
</evidence>
<dbReference type="Gene3D" id="3.30.1490.20">
    <property type="entry name" value="ATP-grasp fold, A domain"/>
    <property type="match status" value="1"/>
</dbReference>
<name>A0A7S8E7I0_9CHLR</name>
<dbReference type="GO" id="GO:0009381">
    <property type="term" value="F:excinuclease ABC activity"/>
    <property type="evidence" value="ECO:0007669"/>
    <property type="project" value="UniProtKB-UniRule"/>
</dbReference>
<evidence type="ECO:0000259" key="18">
    <source>
        <dbReference type="PROSITE" id="PS50893"/>
    </source>
</evidence>
<feature type="domain" description="ABC transporter" evidence="18">
    <location>
        <begin position="621"/>
        <end position="958"/>
    </location>
</feature>
<accession>A0A7S8E7I0</accession>
<keyword evidence="13 17" id="KW-0234">DNA repair</keyword>
<sequence>MPDKIIVKGAREHNLKNIDVEIPRDQLVVITGLSGSGKSSLAFDTIFAEGQRRYVESLSAYARQFLGLMEKPDVDQIEGLSPAVSIDQKSVSSNPRSTVGTVTEVYDYLRLLYARIGVPHCPVCGIELEAQSAQQIVDDVLGMEDGKRVQILAPVIQNKKGNHTKVLDELQKSGFVRARIDGEVRELEEPIELDRYVIHNIEAIVDRLVIRRYEENDDEAQAFETRLTDSIETALELGDGRITINDITDRDNPVDILYSEHLACPNGHGSFPELEPRLFSFNTPRGACETCQGLGFSLQVDADMLVPNSNLSIQDGAIDANGWNIDDHNSWTWNVFKGLSEAYHIPLDVPWKDLTQKQRDIFMHGLGSKKIDVRYINKRGQVRVYQTRFEGVIKNLERRYNQTDSEAMRERIESYMTKVPCSACQGQRLRPEALAVTIADENIYNISEMPVAELVIWISGLRGDDGLEARLNSRDQQISFQILNELQSRIGFLNDVGLNYLTLSRSAGSLSGGEAQRIRLASQVGSRLTGVLYVLDEPSIGLHQRDNERLINTLTGLRDLGNTVLVVEHDEDTMRSADWLIDLGPGAGEHGGRVVAEGTPEEVMEVVGSATGDYLSGRFKIETPTARRPGTGEWLTVKGAEENNLRNVDVGFPIGTFTCVTGVSGSGKSSLVVDVLYNKMAQIINGSRERPGKHESIEGVEKIDKVINIDQSPIGRTPRSNPGTYTKMFDDIRSLFAQLPESKIRGYNAGRFSFNVKGGRCEHCGGQGLIRIEMQFLPDVYVECEVCHGTRYNRETLQVHYHGKDIAEILNMTVDEALTFFENQPKIMRKLETLAAVGLGYIRLGQPATTLSGGEAQRIKLSRELSKRATGQTLYVLDEPSTGLHAVDVKRLIDVLQQLVDNGNTIVVIEHNLDIIKVSDYIIDMGPEGGSGGGEVLAAGTPEEIAMVPESHTGRFLKHYVKLAEPVGD</sequence>
<dbReference type="InterPro" id="IPR041552">
    <property type="entry name" value="UvrA_DNA-bd"/>
</dbReference>
<dbReference type="Proteomes" id="UP000594468">
    <property type="component" value="Chromosome"/>
</dbReference>
<keyword evidence="11 17" id="KW-0267">Excision nuclease</keyword>
<keyword evidence="8 17" id="KW-0863">Zinc-finger</keyword>
<dbReference type="InterPro" id="IPR013815">
    <property type="entry name" value="ATP_grasp_subdomain_1"/>
</dbReference>
<keyword evidence="3 17" id="KW-0479">Metal-binding</keyword>
<dbReference type="GO" id="GO:0009380">
    <property type="term" value="C:excinuclease repair complex"/>
    <property type="evidence" value="ECO:0007669"/>
    <property type="project" value="InterPro"/>
</dbReference>
<dbReference type="CDD" id="cd03270">
    <property type="entry name" value="ABC_UvrA_I"/>
    <property type="match status" value="1"/>
</dbReference>
<feature type="binding site" evidence="17">
    <location>
        <begin position="662"/>
        <end position="669"/>
    </location>
    <ligand>
        <name>ATP</name>
        <dbReference type="ChEBI" id="CHEBI:30616"/>
    </ligand>
</feature>
<evidence type="ECO:0000256" key="13">
    <source>
        <dbReference type="ARBA" id="ARBA00023204"/>
    </source>
</evidence>
<evidence type="ECO:0000313" key="19">
    <source>
        <dbReference type="EMBL" id="QPC81805.1"/>
    </source>
</evidence>
<dbReference type="InterPro" id="IPR041102">
    <property type="entry name" value="UvrA_inter"/>
</dbReference>
<dbReference type="Gene3D" id="3.40.50.300">
    <property type="entry name" value="P-loop containing nucleotide triphosphate hydrolases"/>
    <property type="match status" value="2"/>
</dbReference>
<dbReference type="InterPro" id="IPR027417">
    <property type="entry name" value="P-loop_NTPase"/>
</dbReference>
<keyword evidence="2 17" id="KW-0963">Cytoplasm</keyword>
<evidence type="ECO:0000256" key="7">
    <source>
        <dbReference type="ARBA" id="ARBA00022769"/>
    </source>
</evidence>
<keyword evidence="6 17" id="KW-0227">DNA damage</keyword>
<keyword evidence="7 17" id="KW-0228">DNA excision</keyword>
<dbReference type="EMBL" id="CP062983">
    <property type="protein sequence ID" value="QPC81805.1"/>
    <property type="molecule type" value="Genomic_DNA"/>
</dbReference>
<evidence type="ECO:0000256" key="5">
    <source>
        <dbReference type="ARBA" id="ARBA00022741"/>
    </source>
</evidence>
<evidence type="ECO:0000256" key="17">
    <source>
        <dbReference type="HAMAP-Rule" id="MF_00205"/>
    </source>
</evidence>
<keyword evidence="9 17" id="KW-0862">Zinc</keyword>
<evidence type="ECO:0000256" key="4">
    <source>
        <dbReference type="ARBA" id="ARBA00022737"/>
    </source>
</evidence>
<dbReference type="GO" id="GO:0009432">
    <property type="term" value="P:SOS response"/>
    <property type="evidence" value="ECO:0007669"/>
    <property type="project" value="UniProtKB-UniRule"/>
</dbReference>
<evidence type="ECO:0000256" key="1">
    <source>
        <dbReference type="ARBA" id="ARBA00004496"/>
    </source>
</evidence>
<dbReference type="HAMAP" id="MF_00205">
    <property type="entry name" value="UvrA"/>
    <property type="match status" value="1"/>
</dbReference>
<dbReference type="InterPro" id="IPR003439">
    <property type="entry name" value="ABC_transporter-like_ATP-bd"/>
</dbReference>
<evidence type="ECO:0000313" key="20">
    <source>
        <dbReference type="Proteomes" id="UP000594468"/>
    </source>
</evidence>
<organism evidence="19 20">
    <name type="scientific">Phototrophicus methaneseepsis</name>
    <dbReference type="NCBI Taxonomy" id="2710758"/>
    <lineage>
        <taxon>Bacteria</taxon>
        <taxon>Bacillati</taxon>
        <taxon>Chloroflexota</taxon>
        <taxon>Candidatus Thermofontia</taxon>
        <taxon>Phototrophicales</taxon>
        <taxon>Phototrophicaceae</taxon>
        <taxon>Phototrophicus</taxon>
    </lineage>
</organism>
<dbReference type="PROSITE" id="PS00211">
    <property type="entry name" value="ABC_TRANSPORTER_1"/>
    <property type="match status" value="2"/>
</dbReference>
<dbReference type="GO" id="GO:0005737">
    <property type="term" value="C:cytoplasm"/>
    <property type="evidence" value="ECO:0007669"/>
    <property type="project" value="UniProtKB-SubCell"/>
</dbReference>
<gene>
    <name evidence="17 19" type="primary">uvrA</name>
    <name evidence="19" type="ORF">G4Y79_19240</name>
</gene>
<dbReference type="KEGG" id="pmet:G4Y79_19240"/>
<keyword evidence="12 17" id="KW-0238">DNA-binding</keyword>
<keyword evidence="10 17" id="KW-0067">ATP-binding</keyword>
<dbReference type="GO" id="GO:0005524">
    <property type="term" value="F:ATP binding"/>
    <property type="evidence" value="ECO:0007669"/>
    <property type="project" value="UniProtKB-UniRule"/>
</dbReference>
<dbReference type="AlphaFoldDB" id="A0A7S8E7I0"/>
<evidence type="ECO:0000256" key="6">
    <source>
        <dbReference type="ARBA" id="ARBA00022763"/>
    </source>
</evidence>
<feature type="binding site" evidence="17">
    <location>
        <begin position="32"/>
        <end position="39"/>
    </location>
    <ligand>
        <name>ATP</name>
        <dbReference type="ChEBI" id="CHEBI:30616"/>
    </ligand>
</feature>
<evidence type="ECO:0000256" key="8">
    <source>
        <dbReference type="ARBA" id="ARBA00022771"/>
    </source>
</evidence>
<dbReference type="Gene3D" id="1.20.1580.10">
    <property type="entry name" value="ABC transporter ATPase like domain"/>
    <property type="match status" value="2"/>
</dbReference>
<dbReference type="PANTHER" id="PTHR43152">
    <property type="entry name" value="UVRABC SYSTEM PROTEIN A"/>
    <property type="match status" value="1"/>
</dbReference>
<reference evidence="19 20" key="1">
    <citation type="submission" date="2020-02" db="EMBL/GenBank/DDBJ databases">
        <authorList>
            <person name="Zheng R.K."/>
            <person name="Sun C.M."/>
        </authorList>
    </citation>
    <scope>NUCLEOTIDE SEQUENCE [LARGE SCALE GENOMIC DNA]</scope>
    <source>
        <strain evidence="20">rifampicinis</strain>
    </source>
</reference>
<dbReference type="RefSeq" id="WP_195169876.1">
    <property type="nucleotide sequence ID" value="NZ_CP062983.1"/>
</dbReference>